<dbReference type="Proteomes" id="UP000293535">
    <property type="component" value="Unassembled WGS sequence"/>
</dbReference>
<dbReference type="EMBL" id="RZIG01000005">
    <property type="protein sequence ID" value="RYJ07703.1"/>
    <property type="molecule type" value="Genomic_DNA"/>
</dbReference>
<sequence length="217" mass="23253">MDIQITFRDGPIEAEVSAAEDEPYTEVLDSLAEFVEEYDAVGLNDSEELSEDVAEGTTDGEESTGREAADSGTSKSNSLFEQVDASDAELQRVLKTGRVEDGDIKDFPEIIGNTNLLGDSIGERLLSGAIVTLTVLEEAHDVGRIKTTELKQGLGESGLDIDNWTAIHQPAEKDVSLDSRGAGPSGTTAVRAPGKEDAYDYIQALVNDLREDGDTDE</sequence>
<feature type="region of interest" description="Disordered" evidence="1">
    <location>
        <begin position="42"/>
        <end position="82"/>
    </location>
</feature>
<protein>
    <submittedName>
        <fullName evidence="2">Uncharacterized protein</fullName>
    </submittedName>
</protein>
<evidence type="ECO:0000256" key="1">
    <source>
        <dbReference type="SAM" id="MobiDB-lite"/>
    </source>
</evidence>
<organism evidence="2 3">
    <name type="scientific">Haloarcula hispanica</name>
    <dbReference type="NCBI Taxonomy" id="51589"/>
    <lineage>
        <taxon>Archaea</taxon>
        <taxon>Methanobacteriati</taxon>
        <taxon>Methanobacteriota</taxon>
        <taxon>Stenosarchaea group</taxon>
        <taxon>Halobacteria</taxon>
        <taxon>Halobacteriales</taxon>
        <taxon>Haloarculaceae</taxon>
        <taxon>Haloarcula</taxon>
    </lineage>
</organism>
<accession>A0A482T9S8</accession>
<proteinExistence type="predicted"/>
<feature type="compositionally biased region" description="Acidic residues" evidence="1">
    <location>
        <begin position="42"/>
        <end position="62"/>
    </location>
</feature>
<gene>
    <name evidence="2" type="ORF">ELS20_18265</name>
</gene>
<dbReference type="AlphaFoldDB" id="A0A482T9S8"/>
<dbReference type="RefSeq" id="WP_129756359.1">
    <property type="nucleotide sequence ID" value="NZ_JAFKAA010000005.1"/>
</dbReference>
<comment type="caution">
    <text evidence="2">The sequence shown here is derived from an EMBL/GenBank/DDBJ whole genome shotgun (WGS) entry which is preliminary data.</text>
</comment>
<reference evidence="2 3" key="1">
    <citation type="submission" date="2018-12" db="EMBL/GenBank/DDBJ databases">
        <title>Draft genome sequence of Haloarcula hispinica strain 18.1, an halophilic archaeon isolated from Chott El Jerid of Southern Tunisia.</title>
        <authorList>
            <person name="Najjari A."/>
            <person name="Ben Dhia O."/>
            <person name="Ferjani R."/>
            <person name="Mahjoubi M."/>
            <person name="Sghaier H."/>
            <person name="Elshahed M."/>
            <person name="Ouzari H.I."/>
            <person name="Cherid A."/>
            <person name="Youssef N."/>
        </authorList>
    </citation>
    <scope>NUCLEOTIDE SEQUENCE [LARGE SCALE GENOMIC DNA]</scope>
    <source>
        <strain evidence="2 3">18.1</strain>
    </source>
</reference>
<name>A0A482T9S8_HALHI</name>
<feature type="compositionally biased region" description="Polar residues" evidence="1">
    <location>
        <begin position="71"/>
        <end position="80"/>
    </location>
</feature>
<evidence type="ECO:0000313" key="3">
    <source>
        <dbReference type="Proteomes" id="UP000293535"/>
    </source>
</evidence>
<feature type="region of interest" description="Disordered" evidence="1">
    <location>
        <begin position="173"/>
        <end position="194"/>
    </location>
</feature>
<evidence type="ECO:0000313" key="2">
    <source>
        <dbReference type="EMBL" id="RYJ07703.1"/>
    </source>
</evidence>